<protein>
    <recommendedName>
        <fullName evidence="3">Translation initiation factor beta propellor-like domain-containing protein</fullName>
    </recommendedName>
</protein>
<dbReference type="InterPro" id="IPR052778">
    <property type="entry name" value="Centrosome-WD_assoc"/>
</dbReference>
<dbReference type="RefSeq" id="XP_044555010.1">
    <property type="nucleotide sequence ID" value="XM_044699908.1"/>
</dbReference>
<dbReference type="GeneID" id="68102147"/>
<dbReference type="GO" id="GO:1990811">
    <property type="term" value="C:MWP complex"/>
    <property type="evidence" value="ECO:0007669"/>
    <property type="project" value="TreeGrafter"/>
</dbReference>
<evidence type="ECO:0000313" key="2">
    <source>
        <dbReference type="Proteomes" id="UP000816034"/>
    </source>
</evidence>
<dbReference type="PANTHER" id="PTHR16220:SF0">
    <property type="entry name" value="WD REPEAT-CONTAINING PROTEIN WRAP73"/>
    <property type="match status" value="1"/>
</dbReference>
<dbReference type="Pfam" id="PF00400">
    <property type="entry name" value="WD40"/>
    <property type="match status" value="1"/>
</dbReference>
<comment type="caution">
    <text evidence="1">The sequence shown here is derived from an EMBL/GenBank/DDBJ whole genome shotgun (WGS) entry which is preliminary data.</text>
</comment>
<dbReference type="GO" id="GO:0005815">
    <property type="term" value="C:microtubule organizing center"/>
    <property type="evidence" value="ECO:0007669"/>
    <property type="project" value="TreeGrafter"/>
</dbReference>
<dbReference type="InterPro" id="IPR015943">
    <property type="entry name" value="WD40/YVTN_repeat-like_dom_sf"/>
</dbReference>
<dbReference type="PANTHER" id="PTHR16220">
    <property type="entry name" value="WD REPEAT PROTEIN 8-RELATED"/>
    <property type="match status" value="1"/>
</dbReference>
<dbReference type="AlphaFoldDB" id="A0AA88H5E8"/>
<reference evidence="1 2" key="1">
    <citation type="journal article" date="2018" name="BMC Genomics">
        <title>The genome of Naegleria lovaniensis, the basis for a comparative approach to unravel pathogenicity factors of the human pathogenic amoeba N. fowleri.</title>
        <authorList>
            <person name="Liechti N."/>
            <person name="Schurch N."/>
            <person name="Bruggmann R."/>
            <person name="Wittwer M."/>
        </authorList>
    </citation>
    <scope>NUCLEOTIDE SEQUENCE [LARGE SCALE GENOMIC DNA]</scope>
    <source>
        <strain evidence="1 2">ATCC 30569</strain>
    </source>
</reference>
<keyword evidence="2" id="KW-1185">Reference proteome</keyword>
<dbReference type="InterPro" id="IPR001680">
    <property type="entry name" value="WD40_rpt"/>
</dbReference>
<dbReference type="Proteomes" id="UP000816034">
    <property type="component" value="Unassembled WGS sequence"/>
</dbReference>
<sequence length="449" mass="50774">MDFSEVFKYSGICKFSPNGKYIASSAGYKLVITDVESLQVLRFYTCSDVISQIDWSSDSEFVLCAQYKRSCVEVWSVSDNTWKCKIEEGPAGVSFARFSPDARHVLVTADFQLRITIWSLKNSSLNVEGNDEFSGHVAHIKYPKYTSKGLDFTPNGGKYMALAERRDCKDYISIIVTETWELVKHFPVRTKNLTDIKWSPDGRYLVVWDHPLDYSVTIYSPAGSEIAHYSAYNDLLGVKSVKWSPNGQLLAIGSFDQKARLLNHLTWNLTGTYEHTSPVSLETHPNNPVIFQEVEFVGSKNTTHSKTRYVIAELPVQIKSVKNIDYKKANPQEGIGLMDWSCDSKYLCTRNDSMPNTLWIWETSKLSLCSVVIQTQPIRQAQWDPVHPRLAICTGNGKIYIWSKEGCSCVDIPSASFNVQNFRWNSDGESMLLMDSGSFCVCYPSIDSC</sequence>
<dbReference type="Gene3D" id="2.130.10.10">
    <property type="entry name" value="YVTN repeat-like/Quinoprotein amine dehydrogenase"/>
    <property type="match status" value="3"/>
</dbReference>
<dbReference type="SMART" id="SM00320">
    <property type="entry name" value="WD40"/>
    <property type="match status" value="5"/>
</dbReference>
<evidence type="ECO:0000313" key="1">
    <source>
        <dbReference type="EMBL" id="KAG2393116.1"/>
    </source>
</evidence>
<accession>A0AA88H5E8</accession>
<name>A0AA88H5E8_NAELO</name>
<dbReference type="EMBL" id="PYSW02000003">
    <property type="protein sequence ID" value="KAG2393116.1"/>
    <property type="molecule type" value="Genomic_DNA"/>
</dbReference>
<evidence type="ECO:0008006" key="3">
    <source>
        <dbReference type="Google" id="ProtNLM"/>
    </source>
</evidence>
<dbReference type="SUPFAM" id="SSF69322">
    <property type="entry name" value="Tricorn protease domain 2"/>
    <property type="match status" value="1"/>
</dbReference>
<organism evidence="1 2">
    <name type="scientific">Naegleria lovaniensis</name>
    <name type="common">Amoeba</name>
    <dbReference type="NCBI Taxonomy" id="51637"/>
    <lineage>
        <taxon>Eukaryota</taxon>
        <taxon>Discoba</taxon>
        <taxon>Heterolobosea</taxon>
        <taxon>Tetramitia</taxon>
        <taxon>Eutetramitia</taxon>
        <taxon>Vahlkampfiidae</taxon>
        <taxon>Naegleria</taxon>
    </lineage>
</organism>
<proteinExistence type="predicted"/>
<gene>
    <name evidence="1" type="ORF">C9374_009693</name>
</gene>